<sequence length="81" mass="9324">MGRKAGNLYINPKKMGTLAKPCMKEMASFLNCLALNHIKDDKCEKPKQLLSVCMQSQTDQKNKKSWGNINYHLQRLTRGRK</sequence>
<name>A0ABD1AAJ5_CARAN</name>
<evidence type="ECO:0000313" key="3">
    <source>
        <dbReference type="Proteomes" id="UP001558713"/>
    </source>
</evidence>
<reference evidence="2 3" key="1">
    <citation type="submission" date="2024-04" db="EMBL/GenBank/DDBJ databases">
        <title>Genome assembly C_amara_ONT_v2.</title>
        <authorList>
            <person name="Yant L."/>
            <person name="Moore C."/>
            <person name="Slenker M."/>
        </authorList>
    </citation>
    <scope>NUCLEOTIDE SEQUENCE [LARGE SCALE GENOMIC DNA]</scope>
    <source>
        <tissue evidence="2">Leaf</tissue>
    </source>
</reference>
<dbReference type="Proteomes" id="UP001558713">
    <property type="component" value="Unassembled WGS sequence"/>
</dbReference>
<dbReference type="AlphaFoldDB" id="A0ABD1AAJ5"/>
<dbReference type="InterPro" id="IPR031731">
    <property type="entry name" value="CX9C"/>
</dbReference>
<accession>A0ABD1AAJ5</accession>
<organism evidence="2 3">
    <name type="scientific">Cardamine amara subsp. amara</name>
    <dbReference type="NCBI Taxonomy" id="228776"/>
    <lineage>
        <taxon>Eukaryota</taxon>
        <taxon>Viridiplantae</taxon>
        <taxon>Streptophyta</taxon>
        <taxon>Embryophyta</taxon>
        <taxon>Tracheophyta</taxon>
        <taxon>Spermatophyta</taxon>
        <taxon>Magnoliopsida</taxon>
        <taxon>eudicotyledons</taxon>
        <taxon>Gunneridae</taxon>
        <taxon>Pentapetalae</taxon>
        <taxon>rosids</taxon>
        <taxon>malvids</taxon>
        <taxon>Brassicales</taxon>
        <taxon>Brassicaceae</taxon>
        <taxon>Cardamineae</taxon>
        <taxon>Cardamine</taxon>
    </lineage>
</organism>
<gene>
    <name evidence="2" type="ORF">V5N11_000781</name>
</gene>
<dbReference type="EMBL" id="JBANAX010000603">
    <property type="protein sequence ID" value="KAL1200939.1"/>
    <property type="molecule type" value="Genomic_DNA"/>
</dbReference>
<evidence type="ECO:0000259" key="1">
    <source>
        <dbReference type="Pfam" id="PF16860"/>
    </source>
</evidence>
<proteinExistence type="predicted"/>
<dbReference type="InterPro" id="IPR017264">
    <property type="entry name" value="Ribosomal_mS37_fun"/>
</dbReference>
<dbReference type="PANTHER" id="PTHR28066">
    <property type="entry name" value="37S RIBOSOMAL PROTEIN MRP10, MITOCHONDRIAL"/>
    <property type="match status" value="1"/>
</dbReference>
<keyword evidence="3" id="KW-1185">Reference proteome</keyword>
<comment type="caution">
    <text evidence="2">The sequence shown here is derived from an EMBL/GenBank/DDBJ whole genome shotgun (WGS) entry which is preliminary data.</text>
</comment>
<feature type="domain" description="IMS import disulfide relay-system CHCH-CHCH-like Cx9C" evidence="1">
    <location>
        <begin position="15"/>
        <end position="57"/>
    </location>
</feature>
<evidence type="ECO:0000313" key="2">
    <source>
        <dbReference type="EMBL" id="KAL1200939.1"/>
    </source>
</evidence>
<dbReference type="Pfam" id="PF16860">
    <property type="entry name" value="CX9C"/>
    <property type="match status" value="1"/>
</dbReference>
<protein>
    <recommendedName>
        <fullName evidence="1">IMS import disulfide relay-system CHCH-CHCH-like Cx9C domain-containing protein</fullName>
    </recommendedName>
</protein>
<dbReference type="SUPFAM" id="SSF47072">
    <property type="entry name" value="Cysteine alpha-hairpin motif"/>
    <property type="match status" value="1"/>
</dbReference>
<dbReference type="PANTHER" id="PTHR28066:SF1">
    <property type="entry name" value="SMALL RIBOSOMAL SUBUNIT PROTEIN MS37"/>
    <property type="match status" value="1"/>
</dbReference>
<dbReference type="InterPro" id="IPR009069">
    <property type="entry name" value="Cys_alpha_HP_mot_SF"/>
</dbReference>